<dbReference type="Proteomes" id="UP000044625">
    <property type="component" value="Unassembled WGS sequence"/>
</dbReference>
<dbReference type="RefSeq" id="WP_072086214.1">
    <property type="nucleotide sequence ID" value="NZ_CAWMMU010000002.1"/>
</dbReference>
<keyword evidence="3" id="KW-1185">Reference proteome</keyword>
<accession>A0A0T9NET8</accession>
<proteinExistence type="predicted"/>
<reference evidence="4" key="1">
    <citation type="submission" date="2015-03" db="EMBL/GenBank/DDBJ databases">
        <authorList>
            <consortium name="Pathogen Informatics"/>
        </authorList>
    </citation>
    <scope>NUCLEOTIDE SEQUENCE [LARGE SCALE GENOMIC DNA]</scope>
    <source>
        <strain evidence="4">A125KOH2</strain>
    </source>
</reference>
<evidence type="ECO:0000313" key="1">
    <source>
        <dbReference type="EMBL" id="CNH02662.1"/>
    </source>
</evidence>
<reference evidence="1" key="2">
    <citation type="submission" date="2015-03" db="EMBL/GenBank/DDBJ databases">
        <authorList>
            <person name="Murphy D."/>
        </authorList>
    </citation>
    <scope>NUCLEOTIDE SEQUENCE [LARGE SCALE GENOMIC DNA]</scope>
    <source>
        <strain evidence="1">A125KOH2</strain>
    </source>
</reference>
<dbReference type="Proteomes" id="UP000045840">
    <property type="component" value="Unassembled WGS sequence"/>
</dbReference>
<dbReference type="EMBL" id="CQAZ01000001">
    <property type="protein sequence ID" value="CNH02662.1"/>
    <property type="molecule type" value="Genomic_DNA"/>
</dbReference>
<evidence type="ECO:0000313" key="4">
    <source>
        <dbReference type="Proteomes" id="UP000045840"/>
    </source>
</evidence>
<protein>
    <submittedName>
        <fullName evidence="1">FliB family protein</fullName>
    </submittedName>
</protein>
<organism evidence="1 4">
    <name type="scientific">Yersinia pekkanenii</name>
    <dbReference type="NCBI Taxonomy" id="1288385"/>
    <lineage>
        <taxon>Bacteria</taxon>
        <taxon>Pseudomonadati</taxon>
        <taxon>Pseudomonadota</taxon>
        <taxon>Gammaproteobacteria</taxon>
        <taxon>Enterobacterales</taxon>
        <taxon>Yersiniaceae</taxon>
        <taxon>Yersinia</taxon>
    </lineage>
</organism>
<dbReference type="EMBL" id="CWJL01000002">
    <property type="protein sequence ID" value="CRY63955.1"/>
    <property type="molecule type" value="Genomic_DNA"/>
</dbReference>
<dbReference type="AlphaFoldDB" id="A0A0T9NET8"/>
<evidence type="ECO:0000313" key="3">
    <source>
        <dbReference type="Proteomes" id="UP000044625"/>
    </source>
</evidence>
<dbReference type="STRING" id="1288385.ERS137968_00497"/>
<gene>
    <name evidence="1" type="primary">fliU</name>
    <name evidence="1" type="ORF">ERS008529_00117</name>
    <name evidence="2" type="ORF">ERS137968_00497</name>
</gene>
<reference evidence="2 3" key="3">
    <citation type="submission" date="2015-03" db="EMBL/GenBank/DDBJ databases">
        <authorList>
            <consortium name="Pathogen Informatics"/>
            <person name="Murphy D."/>
        </authorList>
    </citation>
    <scope>NUCLEOTIDE SEQUENCE [LARGE SCALE GENOMIC DNA]</scope>
    <source>
        <strain evidence="3">type strain: CIP110230</strain>
        <strain evidence="2">Type strain: CIP110230</strain>
    </source>
</reference>
<dbReference type="NCBIfam" id="NF038110">
    <property type="entry name" value="Lys_methyl_FliB"/>
    <property type="match status" value="1"/>
</dbReference>
<sequence length="399" mass="45488">MKELLITQPDFMETFSCVGSACREHCCHGQNVTLDRNRYQKYIKSPYSEIKRIAVTQISVTQASLASWANINPDSEGNCPFLDEQRLCQIYKHAGVNALSNRCATYPRIEHIYKNQKIKSMSLSCPEVTRQVLFSTDALTLRFSTIDQYDYYKAADIVAEERLANRACAAIAANPQPNIEENLWTINRFLQDYQRCNDVGKIKMVEIDGLRTGLISAMVAGKAARALMTVEPDPVIRGELLDCLRRFMTNLPDIRGKKRLSVYTNTLLSYFINGQAERYQAKQLLTDAWCEYALPFFSQHTSILRNYFLYRIHHNQLAMADALPATASFNLYVIDYFYLKALISAHANKNQQLTEVDVINIIYSYHACSESIDSTSQQFKQALMDLALRADFPLLSLLA</sequence>
<name>A0A0T9NET8_9GAMM</name>
<dbReference type="OrthoDB" id="86584at2"/>
<evidence type="ECO:0000313" key="2">
    <source>
        <dbReference type="EMBL" id="CRY63955.1"/>
    </source>
</evidence>